<proteinExistence type="predicted"/>
<dbReference type="PANTHER" id="PTHR14969">
    <property type="entry name" value="SPHINGOSINE-1-PHOSPHATE PHOSPHOHYDROLASE"/>
    <property type="match status" value="1"/>
</dbReference>
<dbReference type="InterPro" id="IPR000326">
    <property type="entry name" value="PAP2/HPO"/>
</dbReference>
<feature type="transmembrane region" description="Helical" evidence="1">
    <location>
        <begin position="63"/>
        <end position="81"/>
    </location>
</feature>
<protein>
    <recommendedName>
        <fullName evidence="2">Phosphatidic acid phosphatase type 2/haloperoxidase domain-containing protein</fullName>
    </recommendedName>
</protein>
<reference evidence="3 4" key="1">
    <citation type="submission" date="2016-11" db="EMBL/GenBank/DDBJ databases">
        <title>Whole genomes of Flavobacteriaceae.</title>
        <authorList>
            <person name="Stine C."/>
            <person name="Li C."/>
            <person name="Tadesse D."/>
        </authorList>
    </citation>
    <scope>NUCLEOTIDE SEQUENCE [LARGE SCALE GENOMIC DNA]</scope>
    <source>
        <strain evidence="3 4">DSM 15937</strain>
    </source>
</reference>
<keyword evidence="4" id="KW-1185">Reference proteome</keyword>
<feature type="transmembrane region" description="Helical" evidence="1">
    <location>
        <begin position="214"/>
        <end position="236"/>
    </location>
</feature>
<evidence type="ECO:0000313" key="3">
    <source>
        <dbReference type="EMBL" id="OXA74902.1"/>
    </source>
</evidence>
<dbReference type="SMART" id="SM00014">
    <property type="entry name" value="acidPPc"/>
    <property type="match status" value="1"/>
</dbReference>
<dbReference type="RefSeq" id="WP_074660313.1">
    <property type="nucleotide sequence ID" value="NZ_MUGV01000063.1"/>
</dbReference>
<accession>A0ABX4BJT1</accession>
<keyword evidence="1" id="KW-0812">Transmembrane</keyword>
<keyword evidence="1" id="KW-0472">Membrane</keyword>
<organism evidence="3 4">
    <name type="scientific">Flavobacterium frigidimaris</name>
    <dbReference type="NCBI Taxonomy" id="262320"/>
    <lineage>
        <taxon>Bacteria</taxon>
        <taxon>Pseudomonadati</taxon>
        <taxon>Bacteroidota</taxon>
        <taxon>Flavobacteriia</taxon>
        <taxon>Flavobacteriales</taxon>
        <taxon>Flavobacteriaceae</taxon>
        <taxon>Flavobacterium</taxon>
    </lineage>
</organism>
<feature type="transmembrane region" description="Helical" evidence="1">
    <location>
        <begin position="133"/>
        <end position="153"/>
    </location>
</feature>
<feature type="transmembrane region" description="Helical" evidence="1">
    <location>
        <begin position="12"/>
        <end position="30"/>
    </location>
</feature>
<gene>
    <name evidence="3" type="ORF">B0A65_22870</name>
</gene>
<evidence type="ECO:0000259" key="2">
    <source>
        <dbReference type="SMART" id="SM00014"/>
    </source>
</evidence>
<dbReference type="CDD" id="cd03394">
    <property type="entry name" value="PAP2_like_5"/>
    <property type="match status" value="1"/>
</dbReference>
<evidence type="ECO:0000313" key="4">
    <source>
        <dbReference type="Proteomes" id="UP000198382"/>
    </source>
</evidence>
<dbReference type="InterPro" id="IPR036938">
    <property type="entry name" value="PAP2/HPO_sf"/>
</dbReference>
<feature type="domain" description="Phosphatidic acid phosphatase type 2/haloperoxidase" evidence="2">
    <location>
        <begin position="132"/>
        <end position="233"/>
    </location>
</feature>
<dbReference type="SUPFAM" id="SSF56925">
    <property type="entry name" value="OMPA-like"/>
    <property type="match status" value="1"/>
</dbReference>
<dbReference type="InterPro" id="IPR011250">
    <property type="entry name" value="OMP/PagP_B-barrel"/>
</dbReference>
<dbReference type="PANTHER" id="PTHR14969:SF13">
    <property type="entry name" value="AT30094P"/>
    <property type="match status" value="1"/>
</dbReference>
<name>A0ABX4BJT1_FLAFR</name>
<dbReference type="SUPFAM" id="SSF48317">
    <property type="entry name" value="Acid phosphatase/Vanadium-dependent haloperoxidase"/>
    <property type="match status" value="1"/>
</dbReference>
<sequence length="475" mass="53297">MQIVKLHLNYTFPYLFLFLFCFAFNSRAQYVNRPPVLSQQSGLSVQDSIDPTNLKKPFFQTNAVKIGFVPVLFFTASALTWDDREKIRETRNRYIPTFDNHYDNYLQYVPAASVYALNLAGVKGRNNLKRASISYAASIGIMAILVNSIKYTAKVERPDGSNNNSFPSGHSANAFMNATFLHKEYGELSPMYSISGYTMSTFTALGRELNNRHWISDVLAGAGIGILSTQLAYFFVDKFYKNDGDHVNEYKFKDPLERPSYLSLKMGYAWASRNLVENFDIGIHSKTGFEMGLEGAYYFNNHWGIGSDFSFVSFPISTENVSTVDPDLGTSSSSLVTESIGALNFTVGPHFTHHIAEKWLVQAKLGAGVSAGATGKLSLKIPNVDDDDNYLNNEFDILVYKPATAFKINTGLSFTYMLNSELGLTAYSDYNYSKPNFTYTLMDYGQDMDNPTQKIFKEKDDLSYIAAGLRITAFF</sequence>
<keyword evidence="1" id="KW-1133">Transmembrane helix</keyword>
<dbReference type="Pfam" id="PF01569">
    <property type="entry name" value="PAP2"/>
    <property type="match status" value="1"/>
</dbReference>
<evidence type="ECO:0000256" key="1">
    <source>
        <dbReference type="SAM" id="Phobius"/>
    </source>
</evidence>
<dbReference type="Gene3D" id="1.20.144.10">
    <property type="entry name" value="Phosphatidic acid phosphatase type 2/haloperoxidase"/>
    <property type="match status" value="1"/>
</dbReference>
<comment type="caution">
    <text evidence="3">The sequence shown here is derived from an EMBL/GenBank/DDBJ whole genome shotgun (WGS) entry which is preliminary data.</text>
</comment>
<dbReference type="EMBL" id="MUGV01000063">
    <property type="protein sequence ID" value="OXA74902.1"/>
    <property type="molecule type" value="Genomic_DNA"/>
</dbReference>
<dbReference type="Proteomes" id="UP000198382">
    <property type="component" value="Unassembled WGS sequence"/>
</dbReference>